<reference evidence="5 6" key="1">
    <citation type="submission" date="2019-05" db="EMBL/GenBank/DDBJ databases">
        <title>Genome sequences of Thalassotalea litorea 1K03283.</title>
        <authorList>
            <person name="Zhang D."/>
        </authorList>
    </citation>
    <scope>NUCLEOTIDE SEQUENCE [LARGE SCALE GENOMIC DNA]</scope>
    <source>
        <strain evidence="5 6">MCCC 1K03283</strain>
    </source>
</reference>
<dbReference type="OrthoDB" id="9796839at2"/>
<dbReference type="EMBL" id="VCBC01000009">
    <property type="protein sequence ID" value="TLU64855.1"/>
    <property type="molecule type" value="Genomic_DNA"/>
</dbReference>
<comment type="caution">
    <text evidence="5">The sequence shown here is derived from an EMBL/GenBank/DDBJ whole genome shotgun (WGS) entry which is preliminary data.</text>
</comment>
<dbReference type="AlphaFoldDB" id="A0A5R9IH61"/>
<gene>
    <name evidence="5" type="ORF">FE810_10380</name>
</gene>
<dbReference type="SMART" id="SM00563">
    <property type="entry name" value="PlsC"/>
    <property type="match status" value="1"/>
</dbReference>
<keyword evidence="2 5" id="KW-0808">Transferase</keyword>
<dbReference type="GO" id="GO:0006654">
    <property type="term" value="P:phosphatidic acid biosynthetic process"/>
    <property type="evidence" value="ECO:0007669"/>
    <property type="project" value="TreeGrafter"/>
</dbReference>
<dbReference type="GO" id="GO:0003841">
    <property type="term" value="F:1-acylglycerol-3-phosphate O-acyltransferase activity"/>
    <property type="evidence" value="ECO:0007669"/>
    <property type="project" value="TreeGrafter"/>
</dbReference>
<dbReference type="Pfam" id="PF01553">
    <property type="entry name" value="Acyltransferase"/>
    <property type="match status" value="1"/>
</dbReference>
<name>A0A5R9IH61_9GAMM</name>
<dbReference type="CDD" id="cd07988">
    <property type="entry name" value="LPLAT_ABO13168-like"/>
    <property type="match status" value="1"/>
</dbReference>
<evidence type="ECO:0000256" key="1">
    <source>
        <dbReference type="ARBA" id="ARBA00005189"/>
    </source>
</evidence>
<evidence type="ECO:0000256" key="3">
    <source>
        <dbReference type="ARBA" id="ARBA00023315"/>
    </source>
</evidence>
<evidence type="ECO:0000313" key="6">
    <source>
        <dbReference type="Proteomes" id="UP000307790"/>
    </source>
</evidence>
<accession>A0A5R9IH61</accession>
<dbReference type="InterPro" id="IPR002123">
    <property type="entry name" value="Plipid/glycerol_acylTrfase"/>
</dbReference>
<organism evidence="5 6">
    <name type="scientific">Thalassotalea litorea</name>
    <dbReference type="NCBI Taxonomy" id="2020715"/>
    <lineage>
        <taxon>Bacteria</taxon>
        <taxon>Pseudomonadati</taxon>
        <taxon>Pseudomonadota</taxon>
        <taxon>Gammaproteobacteria</taxon>
        <taxon>Alteromonadales</taxon>
        <taxon>Colwelliaceae</taxon>
        <taxon>Thalassotalea</taxon>
    </lineage>
</organism>
<proteinExistence type="predicted"/>
<sequence>MSTSFPDIPESVPQTDGGFTQWLGRKAFSISGWQLVGSFPDEPKLLVIVAPHTSNWDFLVGLAIKMALNLNVSFLGKDALFKGPLGWWMRKLGGIAIDRSSPNGVVGQMVAEFEQREKLMLVIAPEGTRKKVDEWKKGFMFIAKDAQIPVLPVEFDFKHKRVVFHPTCRIDGDVESQLKSIKSIFSAEKAKRPDCF</sequence>
<dbReference type="SUPFAM" id="SSF69593">
    <property type="entry name" value="Glycerol-3-phosphate (1)-acyltransferase"/>
    <property type="match status" value="1"/>
</dbReference>
<dbReference type="PANTHER" id="PTHR10434">
    <property type="entry name" value="1-ACYL-SN-GLYCEROL-3-PHOSPHATE ACYLTRANSFERASE"/>
    <property type="match status" value="1"/>
</dbReference>
<evidence type="ECO:0000313" key="5">
    <source>
        <dbReference type="EMBL" id="TLU64855.1"/>
    </source>
</evidence>
<keyword evidence="3 5" id="KW-0012">Acyltransferase</keyword>
<feature type="domain" description="Phospholipid/glycerol acyltransferase" evidence="4">
    <location>
        <begin position="46"/>
        <end position="158"/>
    </location>
</feature>
<keyword evidence="6" id="KW-1185">Reference proteome</keyword>
<dbReference type="Proteomes" id="UP000307790">
    <property type="component" value="Unassembled WGS sequence"/>
</dbReference>
<evidence type="ECO:0000259" key="4">
    <source>
        <dbReference type="SMART" id="SM00563"/>
    </source>
</evidence>
<dbReference type="RefSeq" id="WP_138319991.1">
    <property type="nucleotide sequence ID" value="NZ_VCBC01000009.1"/>
</dbReference>
<comment type="pathway">
    <text evidence="1">Lipid metabolism.</text>
</comment>
<dbReference type="PANTHER" id="PTHR10434:SF9">
    <property type="entry name" value="PHOSPHOLIPID_GLYCEROL ACYLTRANSFERASE DOMAIN-CONTAINING PROTEIN"/>
    <property type="match status" value="1"/>
</dbReference>
<evidence type="ECO:0000256" key="2">
    <source>
        <dbReference type="ARBA" id="ARBA00022679"/>
    </source>
</evidence>
<protein>
    <submittedName>
        <fullName evidence="5">Acyltransferase</fullName>
    </submittedName>
</protein>